<protein>
    <submittedName>
        <fullName evidence="1">Uncharacterized protein</fullName>
    </submittedName>
</protein>
<proteinExistence type="predicted"/>
<name>A0A0R3VUE9_TAEAS</name>
<organism evidence="1">
    <name type="scientific">Taenia asiatica</name>
    <name type="common">Asian tapeworm</name>
    <dbReference type="NCBI Taxonomy" id="60517"/>
    <lineage>
        <taxon>Eukaryota</taxon>
        <taxon>Metazoa</taxon>
        <taxon>Spiralia</taxon>
        <taxon>Lophotrochozoa</taxon>
        <taxon>Platyhelminthes</taxon>
        <taxon>Cestoda</taxon>
        <taxon>Eucestoda</taxon>
        <taxon>Cyclophyllidea</taxon>
        <taxon>Taeniidae</taxon>
        <taxon>Taenia</taxon>
    </lineage>
</organism>
<dbReference type="AlphaFoldDB" id="A0A0R3VUE9"/>
<accession>A0A0R3VUE9</accession>
<evidence type="ECO:0000313" key="1">
    <source>
        <dbReference type="WBParaSite" id="TASK_0000094301-mRNA-1"/>
    </source>
</evidence>
<reference evidence="1" key="1">
    <citation type="submission" date="2017-02" db="UniProtKB">
        <authorList>
            <consortium name="WormBaseParasite"/>
        </authorList>
    </citation>
    <scope>IDENTIFICATION</scope>
</reference>
<sequence>MHPFPSLPILKFHYLRIDLRRGSSISLGNLYLDVQRSQASENATAITEWCNSFSLPAYVSQTKDVAHFVFPALLASNSHDCPRDDALKNHSYFSTTFQTDKQ</sequence>
<dbReference type="WBParaSite" id="TASK_0000094301-mRNA-1">
    <property type="protein sequence ID" value="TASK_0000094301-mRNA-1"/>
    <property type="gene ID" value="TASK_0000094301"/>
</dbReference>